<sequence>MKNLIRIGSFAVCFLLSVHGFDIPDMAMPSLEELRKWQIPIPGRIERNHDEESHPLKLTEEEYRKLQVPKPVKSVHEKEEELKHHPSCLILSISNILKEHISPENVNVITVLFQHSLESCPGLNSTFEILQKIMKIKEMNLEKALEFVQNFGKPTASDVDEIIFEKERKKFATFDIDPEFSRDPCKFSGILSCKKYGETNEESSAIESKENNDKEVINGHQSDKLWFLSPPPRPLLLNQN</sequence>
<reference evidence="2" key="1">
    <citation type="submission" date="2022-11" db="UniProtKB">
        <authorList>
            <consortium name="WormBaseParasite"/>
        </authorList>
    </citation>
    <scope>IDENTIFICATION</scope>
</reference>
<dbReference type="WBParaSite" id="ES5_v2.g8590.t1">
    <property type="protein sequence ID" value="ES5_v2.g8590.t1"/>
    <property type="gene ID" value="ES5_v2.g8590"/>
</dbReference>
<evidence type="ECO:0000313" key="2">
    <source>
        <dbReference type="WBParaSite" id="ES5_v2.g8590.t1"/>
    </source>
</evidence>
<evidence type="ECO:0000313" key="1">
    <source>
        <dbReference type="Proteomes" id="UP000887579"/>
    </source>
</evidence>
<accession>A0AC34GUS3</accession>
<organism evidence="1 2">
    <name type="scientific">Panagrolaimus sp. ES5</name>
    <dbReference type="NCBI Taxonomy" id="591445"/>
    <lineage>
        <taxon>Eukaryota</taxon>
        <taxon>Metazoa</taxon>
        <taxon>Ecdysozoa</taxon>
        <taxon>Nematoda</taxon>
        <taxon>Chromadorea</taxon>
        <taxon>Rhabditida</taxon>
        <taxon>Tylenchina</taxon>
        <taxon>Panagrolaimomorpha</taxon>
        <taxon>Panagrolaimoidea</taxon>
        <taxon>Panagrolaimidae</taxon>
        <taxon>Panagrolaimus</taxon>
    </lineage>
</organism>
<protein>
    <submittedName>
        <fullName evidence="2">Uncharacterized protein</fullName>
    </submittedName>
</protein>
<proteinExistence type="predicted"/>
<dbReference type="Proteomes" id="UP000887579">
    <property type="component" value="Unplaced"/>
</dbReference>
<name>A0AC34GUS3_9BILA</name>